<dbReference type="InterPro" id="IPR036388">
    <property type="entry name" value="WH-like_DNA-bd_sf"/>
</dbReference>
<dbReference type="PROSITE" id="PS51702">
    <property type="entry name" value="HTH_MU"/>
    <property type="match status" value="1"/>
</dbReference>
<dbReference type="InterPro" id="IPR015378">
    <property type="entry name" value="Transposase-like_Mu_C"/>
</dbReference>
<reference evidence="3 4" key="1">
    <citation type="submission" date="2022-02" db="EMBL/GenBank/DDBJ databases">
        <title>The genome sequence of Shewanella sp. 3B26.</title>
        <authorList>
            <person name="Du J."/>
        </authorList>
    </citation>
    <scope>NUCLEOTIDE SEQUENCE [LARGE SCALE GENOMIC DNA]</scope>
    <source>
        <strain evidence="3 4">3B26</strain>
    </source>
</reference>
<dbReference type="Gene3D" id="3.30.420.10">
    <property type="entry name" value="Ribonuclease H-like superfamily/Ribonuclease H"/>
    <property type="match status" value="1"/>
</dbReference>
<dbReference type="InterPro" id="IPR003314">
    <property type="entry name" value="Mu-type_HTH"/>
</dbReference>
<dbReference type="Pfam" id="PF02316">
    <property type="entry name" value="HTH_Tnp_Mu_1"/>
    <property type="match status" value="1"/>
</dbReference>
<dbReference type="InterPro" id="IPR012337">
    <property type="entry name" value="RNaseH-like_sf"/>
</dbReference>
<accession>A0AAJ1BKT6</accession>
<evidence type="ECO:0000259" key="2">
    <source>
        <dbReference type="PROSITE" id="PS51702"/>
    </source>
</evidence>
<dbReference type="Pfam" id="PF09299">
    <property type="entry name" value="Mu-transpos_C"/>
    <property type="match status" value="1"/>
</dbReference>
<feature type="domain" description="Integrase catalytic" evidence="1">
    <location>
        <begin position="258"/>
        <end position="436"/>
    </location>
</feature>
<keyword evidence="4" id="KW-1185">Reference proteome</keyword>
<dbReference type="GO" id="GO:0003677">
    <property type="term" value="F:DNA binding"/>
    <property type="evidence" value="ECO:0007669"/>
    <property type="project" value="InterPro"/>
</dbReference>
<evidence type="ECO:0000313" key="4">
    <source>
        <dbReference type="Proteomes" id="UP001297581"/>
    </source>
</evidence>
<name>A0AAJ1BKT6_9GAMM</name>
<proteinExistence type="predicted"/>
<dbReference type="Gene3D" id="1.10.10.10">
    <property type="entry name" value="Winged helix-like DNA-binding domain superfamily/Winged helix DNA-binding domain"/>
    <property type="match status" value="1"/>
</dbReference>
<evidence type="ECO:0000259" key="1">
    <source>
        <dbReference type="PROSITE" id="PS50994"/>
    </source>
</evidence>
<dbReference type="InterPro" id="IPR009061">
    <property type="entry name" value="DNA-bd_dom_put_sf"/>
</dbReference>
<dbReference type="PROSITE" id="PS50994">
    <property type="entry name" value="INTEGRASE"/>
    <property type="match status" value="1"/>
</dbReference>
<dbReference type="GO" id="GO:0015074">
    <property type="term" value="P:DNA integration"/>
    <property type="evidence" value="ECO:0007669"/>
    <property type="project" value="InterPro"/>
</dbReference>
<dbReference type="AlphaFoldDB" id="A0AAJ1BKT6"/>
<dbReference type="Proteomes" id="UP001297581">
    <property type="component" value="Unassembled WGS sequence"/>
</dbReference>
<dbReference type="InterPro" id="IPR036397">
    <property type="entry name" value="RNaseH_sf"/>
</dbReference>
<comment type="caution">
    <text evidence="3">The sequence shown here is derived from an EMBL/GenBank/DDBJ whole genome shotgun (WGS) entry which is preliminary data.</text>
</comment>
<dbReference type="SUPFAM" id="SSF46955">
    <property type="entry name" value="Putative DNA-binding domain"/>
    <property type="match status" value="1"/>
</dbReference>
<organism evidence="3 4">
    <name type="scientific">Shewanella zhuhaiensis</name>
    <dbReference type="NCBI Taxonomy" id="2919576"/>
    <lineage>
        <taxon>Bacteria</taxon>
        <taxon>Pseudomonadati</taxon>
        <taxon>Pseudomonadota</taxon>
        <taxon>Gammaproteobacteria</taxon>
        <taxon>Alteromonadales</taxon>
        <taxon>Shewanellaceae</taxon>
        <taxon>Shewanella</taxon>
    </lineage>
</organism>
<sequence length="713" mass="79972">MKEWFTAKELAGLPGLPAADRNIRISAQKGDWISRPRAKGKGLEYHLKSLPPLTQAHLHQQAIQQPERVMATARSITSKPSQAIVTKLEAQSKYLSLPCSKQNVAESRFQLLQEMEQFLIPFEVAGRKTEGVQAFADLHKLSKATLYRWQKAYEAEGKMGLVDTRGGVTASVMADKQLQEFLIALVSAKPHLLNQANELHRLAALKADEHLWKVPSVSAIRRWMNRWHQDNQAAFASLTNPDAYNSKHRPLYGTTYPWLTGPNQVWEFDSTPTDVMLNANGKLRRYALVAAIDVYSRRPMVLVTPSSNAEGICLLLRRCLLTWGMLEEEGLARTDNGSDYVSSRVTGIFDLLGIRQSRTRPFSGWEKPFIERFFGTLSRALFELLPAYIGHSVAERQQIESAKAFAQRIGGKNKAANTEETLALAMTPDELQKMINDWVEYDYLHRVNDGFKGELKGKTPFEVISQSRYTPRHVPNPHALDVLLNHIGDATVIRGSVSAGGIKYTAPELQESAWDRKRVRVFLDPSDVGRATLYALDDWGRCIDAVNLDLVGRDIDPAAFRQARKEDKKVLASFRKATRELQQKFNIDGLAAEALAKAAAERGSLTGFVPKASLTDNPALTALSIPSPSNSENQLERISRESETVAAAAHKVNQTHANAMRTEHEKAEELTLESINRALTEREQAWLKSYRLKYRLFASRLDKLKEDVKKAAN</sequence>
<feature type="domain" description="HTH Mu-type" evidence="2">
    <location>
        <begin position="1"/>
        <end position="66"/>
    </location>
</feature>
<dbReference type="Pfam" id="PF00665">
    <property type="entry name" value="rve"/>
    <property type="match status" value="1"/>
</dbReference>
<dbReference type="RefSeq" id="WP_240591787.1">
    <property type="nucleotide sequence ID" value="NZ_JAKUDL010000005.1"/>
</dbReference>
<evidence type="ECO:0000313" key="3">
    <source>
        <dbReference type="EMBL" id="MCH4295604.1"/>
    </source>
</evidence>
<dbReference type="InterPro" id="IPR001584">
    <property type="entry name" value="Integrase_cat-core"/>
</dbReference>
<protein>
    <submittedName>
        <fullName evidence="3">DDE-type integrase/transposase/recombinase</fullName>
    </submittedName>
</protein>
<dbReference type="EMBL" id="JAKUDL010000005">
    <property type="protein sequence ID" value="MCH4295604.1"/>
    <property type="molecule type" value="Genomic_DNA"/>
</dbReference>
<dbReference type="SUPFAM" id="SSF53098">
    <property type="entry name" value="Ribonuclease H-like"/>
    <property type="match status" value="1"/>
</dbReference>
<gene>
    <name evidence="3" type="ORF">MJ923_14950</name>
</gene>